<proteinExistence type="predicted"/>
<feature type="compositionally biased region" description="Basic residues" evidence="1">
    <location>
        <begin position="512"/>
        <end position="526"/>
    </location>
</feature>
<sequence>MPKTQNQKALCTCSKCILNSVYDPQTKTNQHGKYLAPRTIRTHQLQDQKPLVMEDSNSDRSSTNNSAVIHSDTSNGSVFEGPNMADNNLISFIVLFISWLYLFCGVSRENCRTACNFLFKILEEFQKKPAPINQLETLARDPRSLIEKADINPTLIKTICCRECFSLYPPNRDAPLFCTYLPYPNEEQCGEPLFKQNRVYRGMKDLGQFPPKSTTKNPVPYPQFVGVPRCYFISQSILTWVTWLLSKPDTEKEIQEWAGKVGNQDDFLIDVQNGTAFKTLFSKDQSNSLDLALSLFVDWFNPRGNKISGSVESSGVFAFSCLNLPPSTRNKVSHIGLAGITPGPFSPNTETINHLLKPFVDELIQLESGVEIRTYQYPNGRTVRIKLLCLLGDAPAVKKVAGFASHSAKYFCSFCKEKLNDLGMLQRGPNRSKDATLAAAQLAKDSKSSTESENLLKESGVRWSELNRLSYWNPSDNIVLGVLHNWLEGILQAHFRYRWGFKSITKKESEKRRRSAYAQSRRKRARLGGAASAMSLDETSENSRLEDSSDESDTDLVLDGGPDGSFFSQNDIETFRRSMKEVILPHGLDKLPPNLGEESHGRLKASQWFTLFSYIIPLVIFDLYITEIGNIDSQPKLSNFLFNTGNLVSCTRIICSRKINDLHIKRFESHYRKYSDTVGELFKGVKVQPNHHYALHYTTQLRRWGPVVCLSEFPGERLIGFLQKIKTNNLIDQMNATMMTRGCQLQKMIDKPGYKEFLQTNGENNKSQTAKSPASIYLSDAVYGKLFSWVRRQHPSLRHRDEFPIPRGLPVLSGYATPVQSVLCGDVRVSCLEPQNCVVAKLGGKLKYGIVKQIYMYKNHLEEIKHVIFCSPIVNLYPKRLNLPTTRFRFSLYQCAAVVGKLDWDEDLLLEPANIDSVAAYRFLPRNTFSIESNGIILTPYNRSPLLELSGSS</sequence>
<evidence type="ECO:0000256" key="1">
    <source>
        <dbReference type="SAM" id="MobiDB-lite"/>
    </source>
</evidence>
<gene>
    <name evidence="2" type="ORF">PGT21_050081</name>
</gene>
<comment type="caution">
    <text evidence="2">The sequence shown here is derived from an EMBL/GenBank/DDBJ whole genome shotgun (WGS) entry which is preliminary data.</text>
</comment>
<protein>
    <recommendedName>
        <fullName evidence="4">Transposase domain-containing protein</fullName>
    </recommendedName>
</protein>
<evidence type="ECO:0008006" key="4">
    <source>
        <dbReference type="Google" id="ProtNLM"/>
    </source>
</evidence>
<organism evidence="2 3">
    <name type="scientific">Puccinia graminis f. sp. tritici</name>
    <dbReference type="NCBI Taxonomy" id="56615"/>
    <lineage>
        <taxon>Eukaryota</taxon>
        <taxon>Fungi</taxon>
        <taxon>Dikarya</taxon>
        <taxon>Basidiomycota</taxon>
        <taxon>Pucciniomycotina</taxon>
        <taxon>Pucciniomycetes</taxon>
        <taxon>Pucciniales</taxon>
        <taxon>Pucciniaceae</taxon>
        <taxon>Puccinia</taxon>
    </lineage>
</organism>
<feature type="region of interest" description="Disordered" evidence="1">
    <location>
        <begin position="46"/>
        <end position="69"/>
    </location>
</feature>
<evidence type="ECO:0000313" key="3">
    <source>
        <dbReference type="Proteomes" id="UP000324748"/>
    </source>
</evidence>
<dbReference type="InterPro" id="IPR004242">
    <property type="entry name" value="Transposase_21"/>
</dbReference>
<name>A0A5B0MTJ4_PUCGR</name>
<evidence type="ECO:0000313" key="2">
    <source>
        <dbReference type="EMBL" id="KAA1079219.1"/>
    </source>
</evidence>
<dbReference type="Pfam" id="PF02992">
    <property type="entry name" value="Transposase_21"/>
    <property type="match status" value="1"/>
</dbReference>
<dbReference type="Proteomes" id="UP000324748">
    <property type="component" value="Unassembled WGS sequence"/>
</dbReference>
<dbReference type="EMBL" id="VSWC01000132">
    <property type="protein sequence ID" value="KAA1079219.1"/>
    <property type="molecule type" value="Genomic_DNA"/>
</dbReference>
<reference evidence="2 3" key="1">
    <citation type="submission" date="2019-05" db="EMBL/GenBank/DDBJ databases">
        <title>Emergence of the Ug99 lineage of the wheat stem rust pathogen through somatic hybridization.</title>
        <authorList>
            <person name="Li F."/>
            <person name="Upadhyaya N.M."/>
            <person name="Sperschneider J."/>
            <person name="Matny O."/>
            <person name="Nguyen-Phuc H."/>
            <person name="Mago R."/>
            <person name="Raley C."/>
            <person name="Miller M.E."/>
            <person name="Silverstein K.A.T."/>
            <person name="Henningsen E."/>
            <person name="Hirsch C.D."/>
            <person name="Visser B."/>
            <person name="Pretorius Z.A."/>
            <person name="Steffenson B.J."/>
            <person name="Schwessinger B."/>
            <person name="Dodds P.N."/>
            <person name="Figueroa M."/>
        </authorList>
    </citation>
    <scope>NUCLEOTIDE SEQUENCE [LARGE SCALE GENOMIC DNA]</scope>
    <source>
        <strain evidence="2">21-0</strain>
    </source>
</reference>
<feature type="region of interest" description="Disordered" evidence="1">
    <location>
        <begin position="512"/>
        <end position="554"/>
    </location>
</feature>
<dbReference type="AlphaFoldDB" id="A0A5B0MTJ4"/>
<dbReference type="PANTHER" id="PTHR46579">
    <property type="entry name" value="F5/8 TYPE C DOMAIN-CONTAINING PROTEIN-RELATED"/>
    <property type="match status" value="1"/>
</dbReference>
<keyword evidence="3" id="KW-1185">Reference proteome</keyword>
<dbReference type="PANTHER" id="PTHR46579:SF1">
    <property type="entry name" value="F5_8 TYPE C DOMAIN-CONTAINING PROTEIN"/>
    <property type="match status" value="1"/>
</dbReference>
<dbReference type="OrthoDB" id="2505776at2759"/>
<accession>A0A5B0MTJ4</accession>